<keyword evidence="7" id="KW-1185">Reference proteome</keyword>
<evidence type="ECO:0000313" key="7">
    <source>
        <dbReference type="Proteomes" id="UP000188181"/>
    </source>
</evidence>
<evidence type="ECO:0000256" key="4">
    <source>
        <dbReference type="ARBA" id="ARBA00022837"/>
    </source>
</evidence>
<dbReference type="InterPro" id="IPR017850">
    <property type="entry name" value="Alkaline_phosphatase_core_sf"/>
</dbReference>
<feature type="domain" description="Sulfatase N-terminal" evidence="5">
    <location>
        <begin position="49"/>
        <end position="389"/>
    </location>
</feature>
<gene>
    <name evidence="6" type="primary">atsA_21</name>
    <name evidence="6" type="ORF">SMSP2_01477</name>
</gene>
<sequence>MSKNISDRTLCNRRDFLGLAGFGALACGSAMLAGCSGFAKSFAQNQRKPNVILILADDLGRAEVSCYEDTWTRDTLPQEGLEHARACGYDLDKALEAALKCTPNIDKIASAGVRMTNIHMAPSCAPSRAALMSGRYPQRSGIYRNGDIYYDGFPDQEYSLVHLLKDNGYNTALVGKWHLGRKREKGASEFNFVPEKHPMSQGFDHFWGFDAAETTYYDSKDLWSGRTFGAEPEGYLTDQLTKEAIKYIDNSSGSNKPFFLYLAYNAPHGPIARPPQEYLEPFDLGNETMNNIAGTIHAMDKGIGDVMEHLKKLNIDKDTLVLFASDNGAPFGHPLPSNGNLKGYKRQYYEGGIRAPLIARWPGRLPQGVSFDQMASVMDILPTILDAAEISPPKSLKLDGKSLLPVLTGRKQTQRESLCWAGPNGRYSIRLGQYKKKAKELGVSHWDILPAGWYVRKGDWKLIDPSSGEPELYNLADDIEEQNNVIAEYPELVEELKGIFRQWINEMPPPVLCNIQEWEKFKEI</sequence>
<evidence type="ECO:0000256" key="1">
    <source>
        <dbReference type="ARBA" id="ARBA00008779"/>
    </source>
</evidence>
<dbReference type="AlphaFoldDB" id="A0A1Q2MFT0"/>
<keyword evidence="4" id="KW-0106">Calcium</keyword>
<dbReference type="PROSITE" id="PS51257">
    <property type="entry name" value="PROKAR_LIPOPROTEIN"/>
    <property type="match status" value="1"/>
</dbReference>
<dbReference type="InterPro" id="IPR024607">
    <property type="entry name" value="Sulfatase_CS"/>
</dbReference>
<dbReference type="OrthoDB" id="9783154at2"/>
<dbReference type="EC" id="3.1.6.1" evidence="6"/>
<dbReference type="Gene3D" id="3.40.720.10">
    <property type="entry name" value="Alkaline Phosphatase, subunit A"/>
    <property type="match status" value="1"/>
</dbReference>
<reference evidence="7" key="1">
    <citation type="submission" date="2017-02" db="EMBL/GenBank/DDBJ databases">
        <title>Comparative genomics and description of representatives of a novel lineage of planctomycetes thriving in anoxic sediments.</title>
        <authorList>
            <person name="Spring S."/>
            <person name="Bunk B."/>
            <person name="Sproer C."/>
        </authorList>
    </citation>
    <scope>NUCLEOTIDE SEQUENCE [LARGE SCALE GENOMIC DNA]</scope>
    <source>
        <strain evidence="7">SM-Chi-D1</strain>
    </source>
</reference>
<dbReference type="PANTHER" id="PTHR42693:SF53">
    <property type="entry name" value="ENDO-4-O-SULFATASE"/>
    <property type="match status" value="1"/>
</dbReference>
<accession>A0A1Q2MFT0</accession>
<dbReference type="KEGG" id="pbas:SMSP2_01477"/>
<name>A0A1Q2MFT0_9BACT</name>
<dbReference type="Pfam" id="PF00884">
    <property type="entry name" value="Sulfatase"/>
    <property type="match status" value="1"/>
</dbReference>
<evidence type="ECO:0000313" key="6">
    <source>
        <dbReference type="EMBL" id="AQQ71112.1"/>
    </source>
</evidence>
<evidence type="ECO:0000256" key="2">
    <source>
        <dbReference type="ARBA" id="ARBA00022723"/>
    </source>
</evidence>
<comment type="similarity">
    <text evidence="1">Belongs to the sulfatase family.</text>
</comment>
<dbReference type="InterPro" id="IPR006311">
    <property type="entry name" value="TAT_signal"/>
</dbReference>
<dbReference type="RefSeq" id="WP_146683323.1">
    <property type="nucleotide sequence ID" value="NZ_CP019646.1"/>
</dbReference>
<dbReference type="InterPro" id="IPR000917">
    <property type="entry name" value="Sulfatase_N"/>
</dbReference>
<dbReference type="InterPro" id="IPR050738">
    <property type="entry name" value="Sulfatase"/>
</dbReference>
<proteinExistence type="inferred from homology"/>
<keyword evidence="3 6" id="KW-0378">Hydrolase</keyword>
<dbReference type="SUPFAM" id="SSF53649">
    <property type="entry name" value="Alkaline phosphatase-like"/>
    <property type="match status" value="1"/>
</dbReference>
<dbReference type="Proteomes" id="UP000188181">
    <property type="component" value="Chromosome"/>
</dbReference>
<dbReference type="GO" id="GO:0004065">
    <property type="term" value="F:arylsulfatase activity"/>
    <property type="evidence" value="ECO:0007669"/>
    <property type="project" value="UniProtKB-EC"/>
</dbReference>
<organism evidence="6 7">
    <name type="scientific">Limihaloglobus sulfuriphilus</name>
    <dbReference type="NCBI Taxonomy" id="1851148"/>
    <lineage>
        <taxon>Bacteria</taxon>
        <taxon>Pseudomonadati</taxon>
        <taxon>Planctomycetota</taxon>
        <taxon>Phycisphaerae</taxon>
        <taxon>Sedimentisphaerales</taxon>
        <taxon>Sedimentisphaeraceae</taxon>
        <taxon>Limihaloglobus</taxon>
    </lineage>
</organism>
<keyword evidence="2" id="KW-0479">Metal-binding</keyword>
<evidence type="ECO:0000256" key="3">
    <source>
        <dbReference type="ARBA" id="ARBA00022801"/>
    </source>
</evidence>
<dbReference type="PANTHER" id="PTHR42693">
    <property type="entry name" value="ARYLSULFATASE FAMILY MEMBER"/>
    <property type="match status" value="1"/>
</dbReference>
<dbReference type="PROSITE" id="PS51318">
    <property type="entry name" value="TAT"/>
    <property type="match status" value="1"/>
</dbReference>
<protein>
    <submittedName>
        <fullName evidence="6">Arylsulfatase</fullName>
        <ecNumber evidence="6">3.1.6.1</ecNumber>
    </submittedName>
</protein>
<evidence type="ECO:0000259" key="5">
    <source>
        <dbReference type="Pfam" id="PF00884"/>
    </source>
</evidence>
<dbReference type="EMBL" id="CP019646">
    <property type="protein sequence ID" value="AQQ71112.1"/>
    <property type="molecule type" value="Genomic_DNA"/>
</dbReference>
<dbReference type="PROSITE" id="PS00149">
    <property type="entry name" value="SULFATASE_2"/>
    <property type="match status" value="1"/>
</dbReference>
<dbReference type="Gene3D" id="3.30.1120.10">
    <property type="match status" value="1"/>
</dbReference>
<dbReference type="STRING" id="1851148.SMSP2_01477"/>
<dbReference type="GO" id="GO:0046872">
    <property type="term" value="F:metal ion binding"/>
    <property type="evidence" value="ECO:0007669"/>
    <property type="project" value="UniProtKB-KW"/>
</dbReference>